<name>A0ABU5MYD9_9BACT</name>
<dbReference type="InterPro" id="IPR009078">
    <property type="entry name" value="Ferritin-like_SF"/>
</dbReference>
<dbReference type="Pfam" id="PF06175">
    <property type="entry name" value="MiaE"/>
    <property type="match status" value="1"/>
</dbReference>
<gene>
    <name evidence="1" type="primary">miaE</name>
    <name evidence="1" type="ORF">P9H32_11295</name>
</gene>
<accession>A0ABU5MYD9</accession>
<protein>
    <submittedName>
        <fullName evidence="1">tRNA isopentenyl-2-thiomethyl-A-37 hydroxylase MiaE</fullName>
    </submittedName>
</protein>
<dbReference type="InterPro" id="IPR010386">
    <property type="entry name" value="tRNA-Hydrxlase_MiaE"/>
</dbReference>
<dbReference type="CDD" id="cd07910">
    <property type="entry name" value="MiaE"/>
    <property type="match status" value="1"/>
</dbReference>
<sequence length="208" mass="24191">MELVSQSDLDNLLKFLPCRSPQAWIDEALRQEEILLLNHCYLEQCAARTALGLMFRCPDKPDVLIKMSKLAREELRHFEKVHELLTKRGYTYKILKPSRYAGLMHEPARRKEPGNLTDTLIIGAYIEARSCERFYSLAPHMDEEISAFFRSLLKSEARHFRDYLTLAQHYSDEPIEARVAFFGEVEQKAIESEDDLFRFHSGVPAEPN</sequence>
<dbReference type="InterPro" id="IPR012347">
    <property type="entry name" value="Ferritin-like"/>
</dbReference>
<keyword evidence="2" id="KW-1185">Reference proteome</keyword>
<dbReference type="Gene3D" id="1.20.1260.10">
    <property type="match status" value="1"/>
</dbReference>
<dbReference type="EMBL" id="JARVCO010000010">
    <property type="protein sequence ID" value="MDZ8119209.1"/>
    <property type="molecule type" value="Genomic_DNA"/>
</dbReference>
<dbReference type="PANTHER" id="PTHR42637">
    <property type="entry name" value="TRNA-(MS[2]IO[6]A)-HYDROXYLASE"/>
    <property type="match status" value="1"/>
</dbReference>
<evidence type="ECO:0000313" key="2">
    <source>
        <dbReference type="Proteomes" id="UP001290861"/>
    </source>
</evidence>
<organism evidence="1 2">
    <name type="scientific">Pontiella agarivorans</name>
    <dbReference type="NCBI Taxonomy" id="3038953"/>
    <lineage>
        <taxon>Bacteria</taxon>
        <taxon>Pseudomonadati</taxon>
        <taxon>Kiritimatiellota</taxon>
        <taxon>Kiritimatiellia</taxon>
        <taxon>Kiritimatiellales</taxon>
        <taxon>Pontiellaceae</taxon>
        <taxon>Pontiella</taxon>
    </lineage>
</organism>
<comment type="caution">
    <text evidence="1">The sequence shown here is derived from an EMBL/GenBank/DDBJ whole genome shotgun (WGS) entry which is preliminary data.</text>
</comment>
<evidence type="ECO:0000313" key="1">
    <source>
        <dbReference type="EMBL" id="MDZ8119209.1"/>
    </source>
</evidence>
<dbReference type="SUPFAM" id="SSF47240">
    <property type="entry name" value="Ferritin-like"/>
    <property type="match status" value="1"/>
</dbReference>
<reference evidence="1 2" key="1">
    <citation type="journal article" date="2024" name="Appl. Environ. Microbiol.">
        <title>Pontiella agarivorans sp. nov., a novel marine anaerobic bacterium capable of degrading macroalgal polysaccharides and fixing nitrogen.</title>
        <authorList>
            <person name="Liu N."/>
            <person name="Kivenson V."/>
            <person name="Peng X."/>
            <person name="Cui Z."/>
            <person name="Lankiewicz T.S."/>
            <person name="Gosselin K.M."/>
            <person name="English C.J."/>
            <person name="Blair E.M."/>
            <person name="O'Malley M.A."/>
            <person name="Valentine D.L."/>
        </authorList>
    </citation>
    <scope>NUCLEOTIDE SEQUENCE [LARGE SCALE GENOMIC DNA]</scope>
    <source>
        <strain evidence="1 2">NLcol2</strain>
    </source>
</reference>
<proteinExistence type="predicted"/>
<dbReference type="Proteomes" id="UP001290861">
    <property type="component" value="Unassembled WGS sequence"/>
</dbReference>
<dbReference type="PIRSF" id="PIRSF020736">
    <property type="entry name" value="MiaE"/>
    <property type="match status" value="1"/>
</dbReference>
<dbReference type="PANTHER" id="PTHR42637:SF1">
    <property type="entry name" value="TRNA 2-(METHYLSULFANYL)-N(6)-ISOPENTENYLADENOSINE(37) HYDROXYLASE"/>
    <property type="match status" value="1"/>
</dbReference>